<dbReference type="InterPro" id="IPR051420">
    <property type="entry name" value="Ser_Thr_Kinases_DiverseReg"/>
</dbReference>
<keyword evidence="15 25" id="KW-0067">ATP-binding</keyword>
<dbReference type="InterPro" id="IPR008271">
    <property type="entry name" value="Ser/Thr_kinase_AS"/>
</dbReference>
<dbReference type="AlphaFoldDB" id="A0A1E5VMC6"/>
<name>A0A1E5VMC6_9POAL</name>
<dbReference type="Gene3D" id="3.80.10.10">
    <property type="entry name" value="Ribonuclease Inhibitor"/>
    <property type="match status" value="3"/>
</dbReference>
<organism evidence="29 30">
    <name type="scientific">Dichanthelium oligosanthes</name>
    <dbReference type="NCBI Taxonomy" id="888268"/>
    <lineage>
        <taxon>Eukaryota</taxon>
        <taxon>Viridiplantae</taxon>
        <taxon>Streptophyta</taxon>
        <taxon>Embryophyta</taxon>
        <taxon>Tracheophyta</taxon>
        <taxon>Spermatophyta</taxon>
        <taxon>Magnoliopsida</taxon>
        <taxon>Liliopsida</taxon>
        <taxon>Poales</taxon>
        <taxon>Poaceae</taxon>
        <taxon>PACMAD clade</taxon>
        <taxon>Panicoideae</taxon>
        <taxon>Panicodae</taxon>
        <taxon>Paniceae</taxon>
        <taxon>Dichantheliinae</taxon>
        <taxon>Dichanthelium</taxon>
    </lineage>
</organism>
<reference evidence="29 30" key="1">
    <citation type="submission" date="2016-09" db="EMBL/GenBank/DDBJ databases">
        <title>The draft genome of Dichanthelium oligosanthes: A C3 panicoid grass species.</title>
        <authorList>
            <person name="Studer A.J."/>
            <person name="Schnable J.C."/>
            <person name="Brutnell T.P."/>
        </authorList>
    </citation>
    <scope>NUCLEOTIDE SEQUENCE [LARGE SCALE GENOMIC DNA]</scope>
    <source>
        <strain evidence="30">cv. Kellogg 1175</strain>
        <tissue evidence="29">Leaf</tissue>
    </source>
</reference>
<dbReference type="InterPro" id="IPR011009">
    <property type="entry name" value="Kinase-like_dom_sf"/>
</dbReference>
<evidence type="ECO:0000256" key="25">
    <source>
        <dbReference type="PROSITE-ProRule" id="PRU10141"/>
    </source>
</evidence>
<dbReference type="FunFam" id="3.80.10.10:FF:000233">
    <property type="entry name" value="Leucine-rich repeat receptor-like protein kinase TDR"/>
    <property type="match status" value="1"/>
</dbReference>
<dbReference type="PROSITE" id="PS00108">
    <property type="entry name" value="PROTEIN_KINASE_ST"/>
    <property type="match status" value="1"/>
</dbReference>
<keyword evidence="9" id="KW-0808">Transferase</keyword>
<dbReference type="InterPro" id="IPR017441">
    <property type="entry name" value="Protein_kinase_ATP_BS"/>
</dbReference>
<keyword evidence="18 29" id="KW-0675">Receptor</keyword>
<keyword evidence="7" id="KW-0597">Phosphoprotein</keyword>
<evidence type="ECO:0000256" key="12">
    <source>
        <dbReference type="ARBA" id="ARBA00022737"/>
    </source>
</evidence>
<dbReference type="InterPro" id="IPR001611">
    <property type="entry name" value="Leu-rich_rpt"/>
</dbReference>
<feature type="chain" id="PRO_5009188259" description="Receptor kinase-like protein Xa21" evidence="27">
    <location>
        <begin position="30"/>
        <end position="1061"/>
    </location>
</feature>
<dbReference type="InterPro" id="IPR013210">
    <property type="entry name" value="LRR_N_plant-typ"/>
</dbReference>
<dbReference type="SUPFAM" id="SSF56112">
    <property type="entry name" value="Protein kinase-like (PK-like)"/>
    <property type="match status" value="1"/>
</dbReference>
<dbReference type="InterPro" id="IPR003591">
    <property type="entry name" value="Leu-rich_rpt_typical-subtyp"/>
</dbReference>
<dbReference type="Pfam" id="PF00069">
    <property type="entry name" value="Pkinase"/>
    <property type="match status" value="1"/>
</dbReference>
<gene>
    <name evidence="29" type="ORF">BAE44_0012754</name>
</gene>
<comment type="caution">
    <text evidence="29">The sequence shown here is derived from an EMBL/GenBank/DDBJ whole genome shotgun (WGS) entry which is preliminary data.</text>
</comment>
<evidence type="ECO:0000256" key="23">
    <source>
        <dbReference type="ARBA" id="ARBA00056628"/>
    </source>
</evidence>
<dbReference type="OrthoDB" id="676979at2759"/>
<dbReference type="STRING" id="888268.A0A1E5VMC6"/>
<dbReference type="GO" id="GO:0005789">
    <property type="term" value="C:endoplasmic reticulum membrane"/>
    <property type="evidence" value="ECO:0007669"/>
    <property type="project" value="UniProtKB-SubCell"/>
</dbReference>
<dbReference type="Gene3D" id="1.10.510.10">
    <property type="entry name" value="Transferase(Phosphotransferase) domain 1"/>
    <property type="match status" value="1"/>
</dbReference>
<comment type="function">
    <text evidence="22">Receptor kinase that detects X.oryzae pv. oryzae protein Ax21 to promote innate immunity. Following X.oryzae pv. oryzae protein Ax21 detection, undergoes cleavage, releasing the processed protein kinase Xa21 chain.</text>
</comment>
<dbReference type="InterPro" id="IPR000719">
    <property type="entry name" value="Prot_kinase_dom"/>
</dbReference>
<evidence type="ECO:0000256" key="9">
    <source>
        <dbReference type="ARBA" id="ARBA00022679"/>
    </source>
</evidence>
<evidence type="ECO:0000256" key="14">
    <source>
        <dbReference type="ARBA" id="ARBA00022777"/>
    </source>
</evidence>
<feature type="transmembrane region" description="Helical" evidence="26">
    <location>
        <begin position="679"/>
        <end position="700"/>
    </location>
</feature>
<evidence type="ECO:0000256" key="4">
    <source>
        <dbReference type="ARBA" id="ARBA00012513"/>
    </source>
</evidence>
<sequence>MAMSLRGSRSLLCMMLGLSVLTMATMTSASGGDEAALLAIKAELSDGSSSGALASWNGSTGFCSWEGVACTRGRNPPRVLGLNLPKKGLAGTLSAAVGNLTFLRALELGFNWLHGDVPASLGRLRHLRYLDLGYNTFSGEIPANLSSCVAMEQMFLDANNLVGRIPAELGDKLTQVQVLRLKNNSLTGPVPVSLANMSSLWHLALGNNQLDGPIPRGLADLAGLRHLDLAVNKLHGALPLSMYNLSLLRSFHVEGNRLHGSIPAHIGSKFPAMEDFSLANNRFTGGIPSSLSNLTTLTSLQLSINGFTGPVPPDLGRLQRLQYLYMPYNLLEADDTEGWEFIASLANCSQLLQLSLSDNSFRGQLPSSVVNLSATLQYLYLSDCRISGRIPQDISNLVGLSILDLANTSISGAIPDSIGKLANLVQLGLYKTRLSGLIPSSLGNLTRLNEIIAYSNKLEGPIPASLGKLRNLYLLDLSANYHLNGSIPKEIFLPSLTYSLNLSHNSFSGSLPSEIGNLVNLNQLILSGNQLSGQIPDTIGNCIVLDSLMLDNNMFEGSIPQSLQNVKGLRVLNLTANRLSGRIPDTLSNIGPLQELCLAHNYLSGLIPTSLQKLTSLLALDASFNDLQGQVPNGGVFRNLTAISLTGNSKLCSGIPQLHLSPCSTHTLSDSKKDRFKSLMISLTAMGAMLLLVSVAVTIWKLKQRPKIQAPAPVAEERFQRVSYQALLRGTDGFSESNLLGKGRYGSVYKCTLEGEDTPVAVKVFNLQQSGSSKSFQAECEALRQVRHRSLIKIITCCSSIDSQGQDFKALVIDLMPNGSLDGWLHPKHSIATLNNTLSLTQRLDIAVHVMDALDYLHNHCQPPIVHCDVKPNNILLTEDMSARVGDFGISRILLETANKAWQNSNSTIGIRGSIGYVAPEYGEGSPISTLGDVYSLGILLLEMFTGKSPTDDMFRGSLDLHRFSEAALPERVLEIADPTIWVHNDVNNKITRSRVQECLVSVIRIGVSCSKQQPRERMPIRDAAMEMHAIRDANPMFSCSLLTVEAGMLTGHAPTISKQS</sequence>
<evidence type="ECO:0000256" key="20">
    <source>
        <dbReference type="ARBA" id="ARBA00047899"/>
    </source>
</evidence>
<keyword evidence="5" id="KW-1003">Cell membrane</keyword>
<dbReference type="FunFam" id="3.80.10.10:FF:000627">
    <property type="entry name" value="Probable leucine-rich repeat receptor-like protein kinase At2g33170"/>
    <property type="match status" value="1"/>
</dbReference>
<evidence type="ECO:0000256" key="10">
    <source>
        <dbReference type="ARBA" id="ARBA00022692"/>
    </source>
</evidence>
<dbReference type="InterPro" id="IPR055414">
    <property type="entry name" value="LRR_R13L4/SHOC2-like"/>
</dbReference>
<dbReference type="SUPFAM" id="SSF52058">
    <property type="entry name" value="L domain-like"/>
    <property type="match status" value="2"/>
</dbReference>
<evidence type="ECO:0000256" key="7">
    <source>
        <dbReference type="ARBA" id="ARBA00022553"/>
    </source>
</evidence>
<evidence type="ECO:0000256" key="21">
    <source>
        <dbReference type="ARBA" id="ARBA00048679"/>
    </source>
</evidence>
<dbReference type="Pfam" id="PF13855">
    <property type="entry name" value="LRR_8"/>
    <property type="match status" value="1"/>
</dbReference>
<evidence type="ECO:0000256" key="13">
    <source>
        <dbReference type="ARBA" id="ARBA00022741"/>
    </source>
</evidence>
<dbReference type="SMART" id="SM00369">
    <property type="entry name" value="LRR_TYP"/>
    <property type="match status" value="8"/>
</dbReference>
<comment type="catalytic activity">
    <reaction evidence="21">
        <text>L-seryl-[protein] + ATP = O-phospho-L-seryl-[protein] + ADP + H(+)</text>
        <dbReference type="Rhea" id="RHEA:17989"/>
        <dbReference type="Rhea" id="RHEA-COMP:9863"/>
        <dbReference type="Rhea" id="RHEA-COMP:11604"/>
        <dbReference type="ChEBI" id="CHEBI:15378"/>
        <dbReference type="ChEBI" id="CHEBI:29999"/>
        <dbReference type="ChEBI" id="CHEBI:30616"/>
        <dbReference type="ChEBI" id="CHEBI:83421"/>
        <dbReference type="ChEBI" id="CHEBI:456216"/>
        <dbReference type="EC" id="2.7.11.1"/>
    </reaction>
</comment>
<evidence type="ECO:0000256" key="6">
    <source>
        <dbReference type="ARBA" id="ARBA00022527"/>
    </source>
</evidence>
<protein>
    <recommendedName>
        <fullName evidence="24">Receptor kinase-like protein Xa21</fullName>
        <ecNumber evidence="4">2.7.11.1</ecNumber>
    </recommendedName>
</protein>
<evidence type="ECO:0000256" key="19">
    <source>
        <dbReference type="ARBA" id="ARBA00023180"/>
    </source>
</evidence>
<dbReference type="PANTHER" id="PTHR48005">
    <property type="entry name" value="LEUCINE RICH REPEAT KINASE 2"/>
    <property type="match status" value="1"/>
</dbReference>
<dbReference type="FunFam" id="3.30.200.20:FF:000432">
    <property type="entry name" value="LRR receptor-like serine/threonine-protein kinase EFR"/>
    <property type="match status" value="1"/>
</dbReference>
<accession>A0A1E5VMC6</accession>
<keyword evidence="19" id="KW-0325">Glycoprotein</keyword>
<evidence type="ECO:0000313" key="29">
    <source>
        <dbReference type="EMBL" id="OEL26227.1"/>
    </source>
</evidence>
<evidence type="ECO:0000256" key="1">
    <source>
        <dbReference type="ARBA" id="ARBA00004162"/>
    </source>
</evidence>
<dbReference type="FunFam" id="3.80.10.10:FF:001158">
    <property type="entry name" value="Leucine-rich repeat protein kinase family protein"/>
    <property type="match status" value="1"/>
</dbReference>
<evidence type="ECO:0000256" key="22">
    <source>
        <dbReference type="ARBA" id="ARBA00054320"/>
    </source>
</evidence>
<keyword evidence="8" id="KW-0433">Leucine-rich repeat</keyword>
<evidence type="ECO:0000256" key="16">
    <source>
        <dbReference type="ARBA" id="ARBA00022989"/>
    </source>
</evidence>
<comment type="subcellular location">
    <subcellularLocation>
        <location evidence="1">Cell membrane</location>
        <topology evidence="1">Single-pass membrane protein</topology>
    </subcellularLocation>
    <subcellularLocation>
        <location evidence="2">Endoplasmic reticulum membrane</location>
        <topology evidence="2">Single-pass membrane protein</topology>
    </subcellularLocation>
</comment>
<dbReference type="GO" id="GO:0004674">
    <property type="term" value="F:protein serine/threonine kinase activity"/>
    <property type="evidence" value="ECO:0007669"/>
    <property type="project" value="UniProtKB-KW"/>
</dbReference>
<keyword evidence="10 26" id="KW-0812">Transmembrane</keyword>
<keyword evidence="13 25" id="KW-0547">Nucleotide-binding</keyword>
<keyword evidence="12" id="KW-0677">Repeat</keyword>
<evidence type="ECO:0000256" key="18">
    <source>
        <dbReference type="ARBA" id="ARBA00023170"/>
    </source>
</evidence>
<evidence type="ECO:0000256" key="2">
    <source>
        <dbReference type="ARBA" id="ARBA00004389"/>
    </source>
</evidence>
<feature type="domain" description="Protein kinase" evidence="28">
    <location>
        <begin position="734"/>
        <end position="1038"/>
    </location>
</feature>
<feature type="signal peptide" evidence="27">
    <location>
        <begin position="1"/>
        <end position="29"/>
    </location>
</feature>
<evidence type="ECO:0000256" key="3">
    <source>
        <dbReference type="ARBA" id="ARBA00008684"/>
    </source>
</evidence>
<keyword evidence="11 27" id="KW-0732">Signal</keyword>
<dbReference type="Pfam" id="PF00560">
    <property type="entry name" value="LRR_1"/>
    <property type="match status" value="2"/>
</dbReference>
<keyword evidence="30" id="KW-1185">Reference proteome</keyword>
<dbReference type="EC" id="2.7.11.1" evidence="4"/>
<dbReference type="Pfam" id="PF08263">
    <property type="entry name" value="LRRNT_2"/>
    <property type="match status" value="1"/>
</dbReference>
<dbReference type="PROSITE" id="PS00107">
    <property type="entry name" value="PROTEIN_KINASE_ATP"/>
    <property type="match status" value="1"/>
</dbReference>
<dbReference type="GO" id="GO:0009791">
    <property type="term" value="P:post-embryonic development"/>
    <property type="evidence" value="ECO:0007669"/>
    <property type="project" value="UniProtKB-ARBA"/>
</dbReference>
<evidence type="ECO:0000259" key="28">
    <source>
        <dbReference type="PROSITE" id="PS50011"/>
    </source>
</evidence>
<dbReference type="SMART" id="SM00220">
    <property type="entry name" value="S_TKc"/>
    <property type="match status" value="1"/>
</dbReference>
<dbReference type="EMBL" id="LWDX02035141">
    <property type="protein sequence ID" value="OEL26227.1"/>
    <property type="molecule type" value="Genomic_DNA"/>
</dbReference>
<dbReference type="Proteomes" id="UP000095767">
    <property type="component" value="Unassembled WGS sequence"/>
</dbReference>
<comment type="similarity">
    <text evidence="3">Belongs to the protein kinase superfamily. Ser/Thr protein kinase family.</text>
</comment>
<keyword evidence="16 26" id="KW-1133">Transmembrane helix</keyword>
<feature type="binding site" evidence="25">
    <location>
        <position position="763"/>
    </location>
    <ligand>
        <name>ATP</name>
        <dbReference type="ChEBI" id="CHEBI:30616"/>
    </ligand>
</feature>
<proteinExistence type="inferred from homology"/>
<dbReference type="InterPro" id="IPR032675">
    <property type="entry name" value="LRR_dom_sf"/>
</dbReference>
<comment type="function">
    <text evidence="23">The processed protein kinase Xa21 chain released by protein cleavage after X.oryzae pv. oryzae protein Ax21 detection translocates into the nucleus where it can bind and regulate WRKY62, a transcription factor. Confers resistance to the bacterial pathogen X.oryzae pv. oryzae (Xoo).</text>
</comment>
<evidence type="ECO:0000256" key="11">
    <source>
        <dbReference type="ARBA" id="ARBA00022729"/>
    </source>
</evidence>
<dbReference type="Gene3D" id="3.30.200.20">
    <property type="entry name" value="Phosphorylase Kinase, domain 1"/>
    <property type="match status" value="1"/>
</dbReference>
<evidence type="ECO:0000256" key="15">
    <source>
        <dbReference type="ARBA" id="ARBA00022840"/>
    </source>
</evidence>
<comment type="catalytic activity">
    <reaction evidence="20">
        <text>L-threonyl-[protein] + ATP = O-phospho-L-threonyl-[protein] + ADP + H(+)</text>
        <dbReference type="Rhea" id="RHEA:46608"/>
        <dbReference type="Rhea" id="RHEA-COMP:11060"/>
        <dbReference type="Rhea" id="RHEA-COMP:11605"/>
        <dbReference type="ChEBI" id="CHEBI:15378"/>
        <dbReference type="ChEBI" id="CHEBI:30013"/>
        <dbReference type="ChEBI" id="CHEBI:30616"/>
        <dbReference type="ChEBI" id="CHEBI:61977"/>
        <dbReference type="ChEBI" id="CHEBI:456216"/>
        <dbReference type="EC" id="2.7.11.1"/>
    </reaction>
</comment>
<keyword evidence="17 26" id="KW-0472">Membrane</keyword>
<dbReference type="PANTHER" id="PTHR48005:SF88">
    <property type="entry name" value="PROTEIN KINASE DOMAIN-CONTAINING PROTEIN"/>
    <property type="match status" value="1"/>
</dbReference>
<evidence type="ECO:0000256" key="24">
    <source>
        <dbReference type="ARBA" id="ARBA00072040"/>
    </source>
</evidence>
<evidence type="ECO:0000256" key="17">
    <source>
        <dbReference type="ARBA" id="ARBA00023136"/>
    </source>
</evidence>
<evidence type="ECO:0000256" key="5">
    <source>
        <dbReference type="ARBA" id="ARBA00022475"/>
    </source>
</evidence>
<evidence type="ECO:0000256" key="26">
    <source>
        <dbReference type="SAM" id="Phobius"/>
    </source>
</evidence>
<evidence type="ECO:0000256" key="8">
    <source>
        <dbReference type="ARBA" id="ARBA00022614"/>
    </source>
</evidence>
<dbReference type="Pfam" id="PF23598">
    <property type="entry name" value="LRR_14"/>
    <property type="match status" value="2"/>
</dbReference>
<dbReference type="GO" id="GO:0005524">
    <property type="term" value="F:ATP binding"/>
    <property type="evidence" value="ECO:0007669"/>
    <property type="project" value="UniProtKB-UniRule"/>
</dbReference>
<keyword evidence="14 29" id="KW-0418">Kinase</keyword>
<evidence type="ECO:0000313" key="30">
    <source>
        <dbReference type="Proteomes" id="UP000095767"/>
    </source>
</evidence>
<keyword evidence="6" id="KW-0723">Serine/threonine-protein kinase</keyword>
<dbReference type="PROSITE" id="PS50011">
    <property type="entry name" value="PROTEIN_KINASE_DOM"/>
    <property type="match status" value="1"/>
</dbReference>
<dbReference type="FunFam" id="1.10.510.10:FF:000358">
    <property type="entry name" value="Putative leucine-rich repeat receptor-like serine/threonine-protein kinase"/>
    <property type="match status" value="1"/>
</dbReference>
<evidence type="ECO:0000256" key="27">
    <source>
        <dbReference type="SAM" id="SignalP"/>
    </source>
</evidence>
<dbReference type="GO" id="GO:0005886">
    <property type="term" value="C:plasma membrane"/>
    <property type="evidence" value="ECO:0007669"/>
    <property type="project" value="UniProtKB-SubCell"/>
</dbReference>